<proteinExistence type="predicted"/>
<dbReference type="AlphaFoldDB" id="A0A9E7BYL1"/>
<dbReference type="Proteomes" id="UP001162834">
    <property type="component" value="Chromosome"/>
</dbReference>
<evidence type="ECO:0000313" key="2">
    <source>
        <dbReference type="Proteomes" id="UP001162834"/>
    </source>
</evidence>
<name>A0A9E7BYL1_9ACTN</name>
<gene>
    <name evidence="1" type="ORF">DSM104329_00023</name>
</gene>
<protein>
    <submittedName>
        <fullName evidence="1">Uncharacterized protein</fullName>
    </submittedName>
</protein>
<reference evidence="1" key="1">
    <citation type="journal article" date="2022" name="Int. J. Syst. Evol. Microbiol.">
        <title>Pseudomonas aegrilactucae sp. nov. and Pseudomonas morbosilactucae sp. nov., pathogens causing bacterial rot of lettuce in Japan.</title>
        <authorList>
            <person name="Sawada H."/>
            <person name="Fujikawa T."/>
            <person name="Satou M."/>
        </authorList>
    </citation>
    <scope>NUCLEOTIDE SEQUENCE</scope>
    <source>
        <strain evidence="1">0166_1</strain>
    </source>
</reference>
<keyword evidence="2" id="KW-1185">Reference proteome</keyword>
<dbReference type="RefSeq" id="WP_259313355.1">
    <property type="nucleotide sequence ID" value="NZ_CP087164.1"/>
</dbReference>
<dbReference type="EMBL" id="CP087164">
    <property type="protein sequence ID" value="UGS33658.1"/>
    <property type="molecule type" value="Genomic_DNA"/>
</dbReference>
<accession>A0A9E7BYL1</accession>
<evidence type="ECO:0000313" key="1">
    <source>
        <dbReference type="EMBL" id="UGS33658.1"/>
    </source>
</evidence>
<sequence>MSTIELGRWAVVAEVDDCPIVVGDSITWPGRLAGGVAVCGSHGGATAVAYGIQLGAKGLVLNDAGVGKEQAGISGLAYAERWSVAAATVSHLTARIGDGQDTYASGMVSHVNEDARAAGVVPGMTALAAADLLAATAMRVAARPPAVPEQPKATVVVPGRPPVVAVDSNADADWSAVSAILVTGSHGGVVGARAVTRPVAAAFFNDAGVGKEQAGIGRLPMLDAAGIPGGTVSHDSARIGEGFDTFASGVISFLNETAAAAGLMVGTTLRDAVRLLQDPRP</sequence>
<dbReference type="KEGG" id="sbae:DSM104329_00023"/>
<organism evidence="1 2">
    <name type="scientific">Capillimicrobium parvum</name>
    <dbReference type="NCBI Taxonomy" id="2884022"/>
    <lineage>
        <taxon>Bacteria</taxon>
        <taxon>Bacillati</taxon>
        <taxon>Actinomycetota</taxon>
        <taxon>Thermoleophilia</taxon>
        <taxon>Solirubrobacterales</taxon>
        <taxon>Capillimicrobiaceae</taxon>
        <taxon>Capillimicrobium</taxon>
    </lineage>
</organism>